<dbReference type="InterPro" id="IPR036605">
    <property type="entry name" value="Mago_nashi_sf"/>
</dbReference>
<dbReference type="Proteomes" id="UP000038009">
    <property type="component" value="Unassembled WGS sequence"/>
</dbReference>
<dbReference type="PANTHER" id="PTHR12638">
    <property type="entry name" value="PROTEIN MAGO NASHI HOMOLOG"/>
    <property type="match status" value="1"/>
</dbReference>
<dbReference type="VEuPathDB" id="TriTrypDB:Lsey_0416_0030"/>
<dbReference type="GO" id="GO:0008380">
    <property type="term" value="P:RNA splicing"/>
    <property type="evidence" value="ECO:0007669"/>
    <property type="project" value="InterPro"/>
</dbReference>
<protein>
    <submittedName>
        <fullName evidence="4">Putative mago nashi-like protein</fullName>
    </submittedName>
</protein>
<reference evidence="4 5" key="1">
    <citation type="journal article" date="2015" name="PLoS Pathog.">
        <title>Leptomonas seymouri: Adaptations to the Dixenous Life Cycle Analyzed by Genome Sequencing, Transcriptome Profiling and Co-infection with Leishmania donovani.</title>
        <authorList>
            <person name="Kraeva N."/>
            <person name="Butenko A."/>
            <person name="Hlavacova J."/>
            <person name="Kostygov A."/>
            <person name="Myskova J."/>
            <person name="Grybchuk D."/>
            <person name="Lestinova T."/>
            <person name="Votypka J."/>
            <person name="Volf P."/>
            <person name="Opperdoes F."/>
            <person name="Flegontov P."/>
            <person name="Lukes J."/>
            <person name="Yurchenko V."/>
        </authorList>
    </citation>
    <scope>NUCLEOTIDE SEQUENCE [LARGE SCALE GENOMIC DNA]</scope>
    <source>
        <strain evidence="4 5">ATCC 30220</strain>
    </source>
</reference>
<comment type="subcellular location">
    <subcellularLocation>
        <location evidence="1">Nucleus</location>
    </subcellularLocation>
</comment>
<comment type="similarity">
    <text evidence="2">Belongs to the mago nashi family.</text>
</comment>
<dbReference type="OMA" id="IRKEMWI"/>
<accession>A0A0N1HTJ5</accession>
<dbReference type="PANTHER" id="PTHR12638:SF0">
    <property type="entry name" value="MAGO HOMOLOG, EXON JUNCTION COMPLEX SUBUNIT-RELATED"/>
    <property type="match status" value="1"/>
</dbReference>
<evidence type="ECO:0000256" key="2">
    <source>
        <dbReference type="ARBA" id="ARBA00009270"/>
    </source>
</evidence>
<evidence type="ECO:0000256" key="3">
    <source>
        <dbReference type="ARBA" id="ARBA00023242"/>
    </source>
</evidence>
<evidence type="ECO:0000256" key="1">
    <source>
        <dbReference type="ARBA" id="ARBA00004123"/>
    </source>
</evidence>
<keyword evidence="3" id="KW-0539">Nucleus</keyword>
<dbReference type="OrthoDB" id="6495301at2759"/>
<dbReference type="SUPFAM" id="SSF89817">
    <property type="entry name" value="Mago nashi protein"/>
    <property type="match status" value="1"/>
</dbReference>
<dbReference type="AlphaFoldDB" id="A0A0N1HTJ5"/>
<proteinExistence type="inferred from homology"/>
<dbReference type="Gene3D" id="3.30.1560.10">
    <property type="entry name" value="Mago nashi"/>
    <property type="match status" value="1"/>
</dbReference>
<dbReference type="CDD" id="cd11295">
    <property type="entry name" value="Mago_nashi"/>
    <property type="match status" value="1"/>
</dbReference>
<evidence type="ECO:0000313" key="4">
    <source>
        <dbReference type="EMBL" id="KPI83203.1"/>
    </source>
</evidence>
<organism evidence="4 5">
    <name type="scientific">Leptomonas seymouri</name>
    <dbReference type="NCBI Taxonomy" id="5684"/>
    <lineage>
        <taxon>Eukaryota</taxon>
        <taxon>Discoba</taxon>
        <taxon>Euglenozoa</taxon>
        <taxon>Kinetoplastea</taxon>
        <taxon>Metakinetoplastina</taxon>
        <taxon>Trypanosomatida</taxon>
        <taxon>Trypanosomatidae</taxon>
        <taxon>Leishmaniinae</taxon>
        <taxon>Leptomonas</taxon>
    </lineage>
</organism>
<dbReference type="Pfam" id="PF02792">
    <property type="entry name" value="Mago_nashi"/>
    <property type="match status" value="1"/>
</dbReference>
<evidence type="ECO:0000313" key="5">
    <source>
        <dbReference type="Proteomes" id="UP000038009"/>
    </source>
</evidence>
<dbReference type="GO" id="GO:0035145">
    <property type="term" value="C:exon-exon junction complex"/>
    <property type="evidence" value="ECO:0007669"/>
    <property type="project" value="InterPro"/>
</dbReference>
<dbReference type="FunFam" id="3.30.1560.10:FF:000001">
    <property type="entry name" value="Protein mago nashi homolog"/>
    <property type="match status" value="1"/>
</dbReference>
<dbReference type="InterPro" id="IPR004023">
    <property type="entry name" value="Mago_nashi"/>
</dbReference>
<dbReference type="EMBL" id="LJSK01000416">
    <property type="protein sequence ID" value="KPI83203.1"/>
    <property type="molecule type" value="Genomic_DNA"/>
</dbReference>
<sequence>MADQEAVNATVVTDATPAETMDSLLYYVRYYSGHTGRYGNEFLEFEITDNGTLKYVNNSNYRNEFIIKKQARVSPAVVDELKKLIVQYGVCESDDEKWPTPDRNGRQELEIHFGNTHISLVTNKLTSIGDIPQSAECEGLRNFYNFVRDAKALVFALVSIHFKIKPI</sequence>
<comment type="caution">
    <text evidence="4">The sequence shown here is derived from an EMBL/GenBank/DDBJ whole genome shotgun (WGS) entry which is preliminary data.</text>
</comment>
<keyword evidence="5" id="KW-1185">Reference proteome</keyword>
<gene>
    <name evidence="4" type="ORF">ABL78_7771</name>
</gene>
<name>A0A0N1HTJ5_LEPSE</name>